<organism evidence="5 6">
    <name type="scientific">Candidatus Marsarchaeota G2 archaeon ECH_B_SAG-M15</name>
    <dbReference type="NCBI Taxonomy" id="1978162"/>
    <lineage>
        <taxon>Archaea</taxon>
        <taxon>Candidatus Marsarchaeota</taxon>
        <taxon>Candidatus Marsarchaeota group 2</taxon>
    </lineage>
</organism>
<evidence type="ECO:0000313" key="5">
    <source>
        <dbReference type="EMBL" id="PSN90059.1"/>
    </source>
</evidence>
<dbReference type="Proteomes" id="UP000240490">
    <property type="component" value="Unassembled WGS sequence"/>
</dbReference>
<dbReference type="InterPro" id="IPR036249">
    <property type="entry name" value="Thioredoxin-like_sf"/>
</dbReference>
<dbReference type="InterPro" id="IPR024706">
    <property type="entry name" value="Peroxiredoxin_AhpC-typ"/>
</dbReference>
<evidence type="ECO:0000313" key="6">
    <source>
        <dbReference type="Proteomes" id="UP000240490"/>
    </source>
</evidence>
<dbReference type="PROSITE" id="PS51352">
    <property type="entry name" value="THIOREDOXIN_2"/>
    <property type="match status" value="1"/>
</dbReference>
<evidence type="ECO:0000256" key="1">
    <source>
        <dbReference type="ARBA" id="ARBA00023002"/>
    </source>
</evidence>
<feature type="active site" description="Cysteine sulfenic acid (-SOH) intermediate; for peroxidase activity" evidence="3">
    <location>
        <position position="44"/>
    </location>
</feature>
<dbReference type="Gene3D" id="3.40.30.10">
    <property type="entry name" value="Glutaredoxin"/>
    <property type="match status" value="1"/>
</dbReference>
<evidence type="ECO:0000256" key="2">
    <source>
        <dbReference type="ARBA" id="ARBA00023284"/>
    </source>
</evidence>
<evidence type="ECO:0000259" key="4">
    <source>
        <dbReference type="PROSITE" id="PS51352"/>
    </source>
</evidence>
<dbReference type="InterPro" id="IPR013766">
    <property type="entry name" value="Thioredoxin_domain"/>
</dbReference>
<reference evidence="5 6" key="1">
    <citation type="submission" date="2017-04" db="EMBL/GenBank/DDBJ databases">
        <title>Novel microbial lineages endemic to geothermal iron-oxide mats fill important gaps in the evolutionary history of Archaea.</title>
        <authorList>
            <person name="Jay Z.J."/>
            <person name="Beam J.P."/>
            <person name="Dlakic M."/>
            <person name="Rusch D.B."/>
            <person name="Kozubal M.A."/>
            <person name="Inskeep W.P."/>
        </authorList>
    </citation>
    <scope>NUCLEOTIDE SEQUENCE [LARGE SCALE GENOMIC DNA]</scope>
    <source>
        <strain evidence="5">ECH_B_SAG-M15</strain>
    </source>
</reference>
<dbReference type="PIRSF" id="PIRSF000239">
    <property type="entry name" value="AHPC"/>
    <property type="match status" value="1"/>
</dbReference>
<dbReference type="AlphaFoldDB" id="A0A2R6AUK9"/>
<dbReference type="PANTHER" id="PTHR43110">
    <property type="entry name" value="THIOL PEROXIDASE"/>
    <property type="match status" value="1"/>
</dbReference>
<dbReference type="PANTHER" id="PTHR43110:SF1">
    <property type="entry name" value="THIOL PEROXIDASE"/>
    <property type="match status" value="1"/>
</dbReference>
<dbReference type="EMBL" id="NEXJ01000098">
    <property type="protein sequence ID" value="PSN90059.1"/>
    <property type="molecule type" value="Genomic_DNA"/>
</dbReference>
<dbReference type="GO" id="GO:0016491">
    <property type="term" value="F:oxidoreductase activity"/>
    <property type="evidence" value="ECO:0007669"/>
    <property type="project" value="UniProtKB-KW"/>
</dbReference>
<accession>A0A2R6AUK9</accession>
<dbReference type="InterPro" id="IPR050455">
    <property type="entry name" value="Tpx_Peroxidase_subfamily"/>
</dbReference>
<name>A0A2R6AUK9_9ARCH</name>
<keyword evidence="1" id="KW-0560">Oxidoreductase</keyword>
<keyword evidence="2" id="KW-0676">Redox-active center</keyword>
<dbReference type="Pfam" id="PF00578">
    <property type="entry name" value="AhpC-TSA"/>
    <property type="match status" value="1"/>
</dbReference>
<sequence length="156" mass="17387">MVDLNTQAPDVQLVDTDMKPVKISDFRGKVTVLAFYPGAFTSVCTKEMCTFRDNMSKFNSLNAAVVGISVDPPFSNSAFKKSNNLNFPILSDYNREAVKLYGVAAENFAGLKGYTAAKRSVFILDKQGIIRYKWVSDDPRVEPNYEEIANQVAKLQ</sequence>
<comment type="caution">
    <text evidence="5">The sequence shown here is derived from an EMBL/GenBank/DDBJ whole genome shotgun (WGS) entry which is preliminary data.</text>
</comment>
<evidence type="ECO:0000256" key="3">
    <source>
        <dbReference type="PIRSR" id="PIRSR000239-1"/>
    </source>
</evidence>
<dbReference type="SUPFAM" id="SSF52833">
    <property type="entry name" value="Thioredoxin-like"/>
    <property type="match status" value="1"/>
</dbReference>
<proteinExistence type="predicted"/>
<dbReference type="CDD" id="cd03018">
    <property type="entry name" value="PRX_AhpE_like"/>
    <property type="match status" value="1"/>
</dbReference>
<gene>
    <name evidence="5" type="ORF">B9Q08_05555</name>
</gene>
<protein>
    <submittedName>
        <fullName evidence="5">Peroxiredoxin</fullName>
    </submittedName>
</protein>
<feature type="domain" description="Thioredoxin" evidence="4">
    <location>
        <begin position="2"/>
        <end position="156"/>
    </location>
</feature>
<dbReference type="GO" id="GO:0016209">
    <property type="term" value="F:antioxidant activity"/>
    <property type="evidence" value="ECO:0007669"/>
    <property type="project" value="InterPro"/>
</dbReference>
<dbReference type="InterPro" id="IPR000866">
    <property type="entry name" value="AhpC/TSA"/>
</dbReference>